<evidence type="ECO:0000313" key="3">
    <source>
        <dbReference type="Proteomes" id="UP001231518"/>
    </source>
</evidence>
<dbReference type="Proteomes" id="UP001231518">
    <property type="component" value="Chromosome 20"/>
</dbReference>
<feature type="region of interest" description="Disordered" evidence="1">
    <location>
        <begin position="148"/>
        <end position="213"/>
    </location>
</feature>
<sequence length="213" mass="24679">MEGDMDKIGWKSWHDKIYDTAIKIADQSSEGDTINACYSVDFAQRLKKYLLPYTPLWTAIMVPVFGRGSVSATSAAVEAEFSDLKHRDFRGEIPMRVDRFVMQHLERIDEKIKERSNESDGFSRNPENKELFSENSVFIAKAQSKEESKEVQHSFDSEHRKLSFGERSSNCNNDWNVKEEWGGYNKNIKRESQKPSPKRRVSENEEFPVLKTS</sequence>
<keyword evidence="3" id="KW-1185">Reference proteome</keyword>
<evidence type="ECO:0000313" key="2">
    <source>
        <dbReference type="EMBL" id="KAJ8723789.1"/>
    </source>
</evidence>
<name>A0AAD7YQ60_MYTSE</name>
<gene>
    <name evidence="2" type="ORF">PYW07_007769</name>
</gene>
<dbReference type="AlphaFoldDB" id="A0AAD7YQ60"/>
<feature type="compositionally biased region" description="Basic and acidic residues" evidence="1">
    <location>
        <begin position="148"/>
        <end position="164"/>
    </location>
</feature>
<comment type="caution">
    <text evidence="2">The sequence shown here is derived from an EMBL/GenBank/DDBJ whole genome shotgun (WGS) entry which is preliminary data.</text>
</comment>
<evidence type="ECO:0000256" key="1">
    <source>
        <dbReference type="SAM" id="MobiDB-lite"/>
    </source>
</evidence>
<accession>A0AAD7YQ60</accession>
<proteinExistence type="predicted"/>
<organism evidence="2 3">
    <name type="scientific">Mythimna separata</name>
    <name type="common">Oriental armyworm</name>
    <name type="synonym">Pseudaletia separata</name>
    <dbReference type="NCBI Taxonomy" id="271217"/>
    <lineage>
        <taxon>Eukaryota</taxon>
        <taxon>Metazoa</taxon>
        <taxon>Ecdysozoa</taxon>
        <taxon>Arthropoda</taxon>
        <taxon>Hexapoda</taxon>
        <taxon>Insecta</taxon>
        <taxon>Pterygota</taxon>
        <taxon>Neoptera</taxon>
        <taxon>Endopterygota</taxon>
        <taxon>Lepidoptera</taxon>
        <taxon>Glossata</taxon>
        <taxon>Ditrysia</taxon>
        <taxon>Noctuoidea</taxon>
        <taxon>Noctuidae</taxon>
        <taxon>Noctuinae</taxon>
        <taxon>Hadenini</taxon>
        <taxon>Mythimna</taxon>
    </lineage>
</organism>
<protein>
    <submittedName>
        <fullName evidence="2">Uncharacterized protein</fullName>
    </submittedName>
</protein>
<reference evidence="2" key="1">
    <citation type="submission" date="2023-03" db="EMBL/GenBank/DDBJ databases">
        <title>Chromosome-level genomes of two armyworms, Mythimna separata and Mythimna loreyi, provide insights into the biosynthesis and reception of sex pheromones.</title>
        <authorList>
            <person name="Zhao H."/>
        </authorList>
    </citation>
    <scope>NUCLEOTIDE SEQUENCE</scope>
    <source>
        <strain evidence="2">BeijingLab</strain>
        <tissue evidence="2">Pupa</tissue>
    </source>
</reference>
<feature type="compositionally biased region" description="Polar residues" evidence="1">
    <location>
        <begin position="166"/>
        <end position="175"/>
    </location>
</feature>
<dbReference type="EMBL" id="JARGEI010000011">
    <property type="protein sequence ID" value="KAJ8723789.1"/>
    <property type="molecule type" value="Genomic_DNA"/>
</dbReference>